<gene>
    <name evidence="3" type="ORF">V5O48_014475</name>
</gene>
<evidence type="ECO:0000256" key="1">
    <source>
        <dbReference type="SAM" id="MobiDB-lite"/>
    </source>
</evidence>
<feature type="transmembrane region" description="Helical" evidence="2">
    <location>
        <begin position="239"/>
        <end position="263"/>
    </location>
</feature>
<organism evidence="3 4">
    <name type="scientific">Marasmius crinis-equi</name>
    <dbReference type="NCBI Taxonomy" id="585013"/>
    <lineage>
        <taxon>Eukaryota</taxon>
        <taxon>Fungi</taxon>
        <taxon>Dikarya</taxon>
        <taxon>Basidiomycota</taxon>
        <taxon>Agaricomycotina</taxon>
        <taxon>Agaricomycetes</taxon>
        <taxon>Agaricomycetidae</taxon>
        <taxon>Agaricales</taxon>
        <taxon>Marasmiineae</taxon>
        <taxon>Marasmiaceae</taxon>
        <taxon>Marasmius</taxon>
    </lineage>
</organism>
<feature type="transmembrane region" description="Helical" evidence="2">
    <location>
        <begin position="20"/>
        <end position="49"/>
    </location>
</feature>
<dbReference type="EMBL" id="JBAHYK010001566">
    <property type="protein sequence ID" value="KAL0567518.1"/>
    <property type="molecule type" value="Genomic_DNA"/>
</dbReference>
<name>A0ABR3EXH1_9AGAR</name>
<sequence length="348" mass="38213">MSGYSLPPALQQALSTESIVIQPAATLSITFLFYGIYLTLFLLSVYILLSKRRAATRSAYPSSVHLLQTISLFVVTTIANTSFIAGCVWNLLLSNRVLETSRYEEYAQAMSGPWATTIRITFLVSTVLLNVIVDFILIKRCYLIWNSSKRVAYPLIFASVLLNLTGLAGIPFYGLGSLTWPSSSKWNRRSSPLILTFFLAGLLFNLVLTFMTAGRIWWISREAQLILLGRSVVKKYNTAVAIILESGAIFPVAQILNIVFILAFQPPRVMPFNPLPIVVTAASIAPTLVIVRVALGQSVEGVGVMVETQMKFEAVERNPVSLDLSSLESKDTEESKGDTSVSTITASV</sequence>
<feature type="transmembrane region" description="Helical" evidence="2">
    <location>
        <begin position="193"/>
        <end position="218"/>
    </location>
</feature>
<evidence type="ECO:0000313" key="4">
    <source>
        <dbReference type="Proteomes" id="UP001465976"/>
    </source>
</evidence>
<keyword evidence="4" id="KW-1185">Reference proteome</keyword>
<feature type="transmembrane region" description="Helical" evidence="2">
    <location>
        <begin position="70"/>
        <end position="92"/>
    </location>
</feature>
<feature type="compositionally biased region" description="Basic and acidic residues" evidence="1">
    <location>
        <begin position="328"/>
        <end position="337"/>
    </location>
</feature>
<feature type="transmembrane region" description="Helical" evidence="2">
    <location>
        <begin position="112"/>
        <end position="138"/>
    </location>
</feature>
<feature type="compositionally biased region" description="Polar residues" evidence="1">
    <location>
        <begin position="338"/>
        <end position="348"/>
    </location>
</feature>
<evidence type="ECO:0000313" key="3">
    <source>
        <dbReference type="EMBL" id="KAL0567518.1"/>
    </source>
</evidence>
<accession>A0ABR3EXH1</accession>
<keyword evidence="2" id="KW-0472">Membrane</keyword>
<protein>
    <submittedName>
        <fullName evidence="3">Uncharacterized protein</fullName>
    </submittedName>
</protein>
<feature type="transmembrane region" description="Helical" evidence="2">
    <location>
        <begin position="275"/>
        <end position="295"/>
    </location>
</feature>
<keyword evidence="2" id="KW-0812">Transmembrane</keyword>
<keyword evidence="2" id="KW-1133">Transmembrane helix</keyword>
<comment type="caution">
    <text evidence="3">The sequence shown here is derived from an EMBL/GenBank/DDBJ whole genome shotgun (WGS) entry which is preliminary data.</text>
</comment>
<reference evidence="3 4" key="1">
    <citation type="submission" date="2024-02" db="EMBL/GenBank/DDBJ databases">
        <title>A draft genome for the cacao thread blight pathogen Marasmius crinis-equi.</title>
        <authorList>
            <person name="Cohen S.P."/>
            <person name="Baruah I.K."/>
            <person name="Amoako-Attah I."/>
            <person name="Bukari Y."/>
            <person name="Meinhardt L.W."/>
            <person name="Bailey B.A."/>
        </authorList>
    </citation>
    <scope>NUCLEOTIDE SEQUENCE [LARGE SCALE GENOMIC DNA]</scope>
    <source>
        <strain evidence="3 4">GH-76</strain>
    </source>
</reference>
<feature type="transmembrane region" description="Helical" evidence="2">
    <location>
        <begin position="150"/>
        <end position="173"/>
    </location>
</feature>
<evidence type="ECO:0000256" key="2">
    <source>
        <dbReference type="SAM" id="Phobius"/>
    </source>
</evidence>
<proteinExistence type="predicted"/>
<feature type="region of interest" description="Disordered" evidence="1">
    <location>
        <begin position="326"/>
        <end position="348"/>
    </location>
</feature>
<dbReference type="Proteomes" id="UP001465976">
    <property type="component" value="Unassembled WGS sequence"/>
</dbReference>